<keyword evidence="1" id="KW-0378">Hydrolase</keyword>
<dbReference type="SMART" id="SM00939">
    <property type="entry name" value="PepX_C"/>
    <property type="match status" value="1"/>
</dbReference>
<dbReference type="SUPFAM" id="SSF49785">
    <property type="entry name" value="Galactose-binding domain-like"/>
    <property type="match status" value="1"/>
</dbReference>
<dbReference type="Proteomes" id="UP000245629">
    <property type="component" value="Plasmid unnamed1"/>
</dbReference>
<dbReference type="Gene3D" id="2.60.120.260">
    <property type="entry name" value="Galactose-binding domain-like"/>
    <property type="match status" value="1"/>
</dbReference>
<protein>
    <submittedName>
        <fullName evidence="3">X-Pro dipeptidyl-peptidase</fullName>
    </submittedName>
</protein>
<dbReference type="AlphaFoldDB" id="A0A2S2CWH9"/>
<reference evidence="4" key="1">
    <citation type="submission" date="2018-05" db="EMBL/GenBank/DDBJ databases">
        <title>Azospirillum thermophila sp. nov., a novel isolated from hot spring.</title>
        <authorList>
            <person name="Zhao Z."/>
        </authorList>
    </citation>
    <scope>NUCLEOTIDE SEQUENCE [LARGE SCALE GENOMIC DNA]</scope>
    <source>
        <strain evidence="4">CFH 70021</strain>
        <plasmid evidence="4">unnamed1</plasmid>
    </source>
</reference>
<dbReference type="GO" id="GO:0008239">
    <property type="term" value="F:dipeptidyl-peptidase activity"/>
    <property type="evidence" value="ECO:0007669"/>
    <property type="project" value="InterPro"/>
</dbReference>
<dbReference type="InterPro" id="IPR000383">
    <property type="entry name" value="Xaa-Pro-like_dom"/>
</dbReference>
<keyword evidence="3" id="KW-0614">Plasmid</keyword>
<dbReference type="InterPro" id="IPR008979">
    <property type="entry name" value="Galactose-bd-like_sf"/>
</dbReference>
<evidence type="ECO:0000256" key="1">
    <source>
        <dbReference type="ARBA" id="ARBA00022801"/>
    </source>
</evidence>
<evidence type="ECO:0000313" key="4">
    <source>
        <dbReference type="Proteomes" id="UP000245629"/>
    </source>
</evidence>
<organism evidence="3 4">
    <name type="scientific">Azospirillum thermophilum</name>
    <dbReference type="NCBI Taxonomy" id="2202148"/>
    <lineage>
        <taxon>Bacteria</taxon>
        <taxon>Pseudomonadati</taxon>
        <taxon>Pseudomonadota</taxon>
        <taxon>Alphaproteobacteria</taxon>
        <taxon>Rhodospirillales</taxon>
        <taxon>Azospirillaceae</taxon>
        <taxon>Azospirillum</taxon>
    </lineage>
</organism>
<keyword evidence="4" id="KW-1185">Reference proteome</keyword>
<dbReference type="OrthoDB" id="9806163at2"/>
<dbReference type="KEGG" id="azz:DEW08_22420"/>
<proteinExistence type="predicted"/>
<dbReference type="InterPro" id="IPR013736">
    <property type="entry name" value="Xaa-Pro_dipept_C"/>
</dbReference>
<dbReference type="Gene3D" id="1.10.3020.10">
    <property type="entry name" value="alpha-amino acid ester hydrolase ( Helical cap domain)"/>
    <property type="match status" value="1"/>
</dbReference>
<accession>A0A2S2CWH9</accession>
<dbReference type="EMBL" id="CP029356">
    <property type="protein sequence ID" value="AWK88829.1"/>
    <property type="molecule type" value="Genomic_DNA"/>
</dbReference>
<evidence type="ECO:0000259" key="2">
    <source>
        <dbReference type="SMART" id="SM00939"/>
    </source>
</evidence>
<gene>
    <name evidence="3" type="ORF">DEW08_22420</name>
</gene>
<dbReference type="NCBIfam" id="TIGR00976">
    <property type="entry name" value="CocE_NonD"/>
    <property type="match status" value="1"/>
</dbReference>
<dbReference type="SUPFAM" id="SSF53474">
    <property type="entry name" value="alpha/beta-Hydrolases"/>
    <property type="match status" value="1"/>
</dbReference>
<dbReference type="RefSeq" id="WP_109331500.1">
    <property type="nucleotide sequence ID" value="NZ_CP029356.1"/>
</dbReference>
<geneLocation type="plasmid" evidence="3 4">
    <name>unnamed1</name>
</geneLocation>
<evidence type="ECO:0000313" key="3">
    <source>
        <dbReference type="EMBL" id="AWK88829.1"/>
    </source>
</evidence>
<dbReference type="InterPro" id="IPR005674">
    <property type="entry name" value="CocE/Ser_esterase"/>
</dbReference>
<dbReference type="Gene3D" id="3.40.50.1820">
    <property type="entry name" value="alpha/beta hydrolase"/>
    <property type="match status" value="1"/>
</dbReference>
<name>A0A2S2CWH9_9PROT</name>
<dbReference type="InterPro" id="IPR029058">
    <property type="entry name" value="AB_hydrolase_fold"/>
</dbReference>
<feature type="domain" description="Xaa-Pro dipeptidyl-peptidase C-terminal" evidence="2">
    <location>
        <begin position="312"/>
        <end position="546"/>
    </location>
</feature>
<dbReference type="Pfam" id="PF08530">
    <property type="entry name" value="PepX_C"/>
    <property type="match status" value="1"/>
</dbReference>
<dbReference type="Pfam" id="PF02129">
    <property type="entry name" value="Peptidase_S15"/>
    <property type="match status" value="1"/>
</dbReference>
<sequence>MTHLAPVLRELPSPLPVRPPETVSMRTRDGVRLDADVYRPDAAGEWPVLLLRLACGRRTALTSHYAHPRWYAARGYVVAVQDVRGCGTSEGRFRPFQAEREDGADAVAWAASLPGSSGQVAMYGCGYAGMAQLLALAAAPPALRAVAPAFAGWDVHSDWAYEGGAFRLADAMGWALRCAAEAARRLEDGVAHRALSDAVRALPLDDEIPSRPEVLRAYARYTHHDDWLTDPAPGPAWDALSPRAMVERMPADVPILQIGGWYDPRLAGSLDAHEALSARPGAAPARLVVGPWTAAGPQEQGTAAVALDRLQLSWFDRFLKGEENGAERAGPVRLFDVGAGRWHDAPALAPATAALHLHGDGLAARTGGLLQPAPSLDCGTDVVVHDPRSPVPTVGGHGGPQPGTQDRAAADARPDVAVYGSAPLTEPLTLAGRVALDLWVEADAPCFDVAAALSVVKPDGRVLPLTHGYARVEPGAQTRPLVLPMRAVCATLAPGEALRVSIAGSCFPAYPVNPGNGAEPGETRRVDAQPITLLIHSGVARPSRLRLPAGAEEPALQALSSTSITSVGSGNPFATLTRQSSRL</sequence>